<gene>
    <name evidence="1" type="ORF">BDR25DRAFT_348736</name>
</gene>
<evidence type="ECO:0000313" key="1">
    <source>
        <dbReference type="EMBL" id="KAF2476811.1"/>
    </source>
</evidence>
<reference evidence="1" key="1">
    <citation type="journal article" date="2020" name="Stud. Mycol.">
        <title>101 Dothideomycetes genomes: a test case for predicting lifestyles and emergence of pathogens.</title>
        <authorList>
            <person name="Haridas S."/>
            <person name="Albert R."/>
            <person name="Binder M."/>
            <person name="Bloem J."/>
            <person name="Labutti K."/>
            <person name="Salamov A."/>
            <person name="Andreopoulos B."/>
            <person name="Baker S."/>
            <person name="Barry K."/>
            <person name="Bills G."/>
            <person name="Bluhm B."/>
            <person name="Cannon C."/>
            <person name="Castanera R."/>
            <person name="Culley D."/>
            <person name="Daum C."/>
            <person name="Ezra D."/>
            <person name="Gonzalez J."/>
            <person name="Henrissat B."/>
            <person name="Kuo A."/>
            <person name="Liang C."/>
            <person name="Lipzen A."/>
            <person name="Lutzoni F."/>
            <person name="Magnuson J."/>
            <person name="Mondo S."/>
            <person name="Nolan M."/>
            <person name="Ohm R."/>
            <person name="Pangilinan J."/>
            <person name="Park H.-J."/>
            <person name="Ramirez L."/>
            <person name="Alfaro M."/>
            <person name="Sun H."/>
            <person name="Tritt A."/>
            <person name="Yoshinaga Y."/>
            <person name="Zwiers L.-H."/>
            <person name="Turgeon B."/>
            <person name="Goodwin S."/>
            <person name="Spatafora J."/>
            <person name="Crous P."/>
            <person name="Grigoriev I."/>
        </authorList>
    </citation>
    <scope>NUCLEOTIDE SEQUENCE</scope>
    <source>
        <strain evidence="1">ATCC 200398</strain>
    </source>
</reference>
<sequence length="370" mass="41913">MSEWRSTWEGAWGRGLAGTDTPVLTRPDWSAMLLARAMEVLEYFIGMLGEHLVFELTAFANGIHGKLMALRLRWGDGTLNCSLALCHQDESTVYPANAVYPTKKICSQSAFHASPNHLYPFIHRDVRPGNLIPLPPDHITSERTSKYMIFKVHDVRPGNLIPLPPDHITGVLRKQYVPLDRVQPTQSTYPIELGLLENRTVSIPLVDNIVTVTNFFWIYIGVEERSLKDLGVNKPKIPRIPSHSACQFLPPANDFRPFGRSIFARSAAFTLLLNTTIFSSLSKSPNFGVFGLHDGGGRCNAIHFPYWKSYSEARHKGLTAHARNLPNQNYMRSLSHIFLTLYFRLVHEMLFYLVFVNSRQVSSLHCRGKI</sequence>
<dbReference type="EMBL" id="MU003493">
    <property type="protein sequence ID" value="KAF2476811.1"/>
    <property type="molecule type" value="Genomic_DNA"/>
</dbReference>
<accession>A0ACB6REA2</accession>
<name>A0ACB6REA2_9PLEO</name>
<protein>
    <submittedName>
        <fullName evidence="1">Uncharacterized protein</fullName>
    </submittedName>
</protein>
<dbReference type="Proteomes" id="UP000799755">
    <property type="component" value="Unassembled WGS sequence"/>
</dbReference>
<keyword evidence="2" id="KW-1185">Reference proteome</keyword>
<proteinExistence type="predicted"/>
<comment type="caution">
    <text evidence="1">The sequence shown here is derived from an EMBL/GenBank/DDBJ whole genome shotgun (WGS) entry which is preliminary data.</text>
</comment>
<evidence type="ECO:0000313" key="2">
    <source>
        <dbReference type="Proteomes" id="UP000799755"/>
    </source>
</evidence>
<organism evidence="1 2">
    <name type="scientific">Lindgomyces ingoldianus</name>
    <dbReference type="NCBI Taxonomy" id="673940"/>
    <lineage>
        <taxon>Eukaryota</taxon>
        <taxon>Fungi</taxon>
        <taxon>Dikarya</taxon>
        <taxon>Ascomycota</taxon>
        <taxon>Pezizomycotina</taxon>
        <taxon>Dothideomycetes</taxon>
        <taxon>Pleosporomycetidae</taxon>
        <taxon>Pleosporales</taxon>
        <taxon>Lindgomycetaceae</taxon>
        <taxon>Lindgomyces</taxon>
    </lineage>
</organism>